<keyword evidence="5" id="KW-0472">Membrane</keyword>
<dbReference type="GO" id="GO:0006751">
    <property type="term" value="P:glutathione catabolic process"/>
    <property type="evidence" value="ECO:0000318"/>
    <property type="project" value="GO_Central"/>
</dbReference>
<organism evidence="6 7">
    <name type="scientific">Klebsormidium nitens</name>
    <name type="common">Green alga</name>
    <name type="synonym">Ulothrix nitens</name>
    <dbReference type="NCBI Taxonomy" id="105231"/>
    <lineage>
        <taxon>Eukaryota</taxon>
        <taxon>Viridiplantae</taxon>
        <taxon>Streptophyta</taxon>
        <taxon>Klebsormidiophyceae</taxon>
        <taxon>Klebsormidiales</taxon>
        <taxon>Klebsormidiaceae</taxon>
        <taxon>Klebsormidium</taxon>
    </lineage>
</organism>
<feature type="binding site" evidence="2">
    <location>
        <position position="531"/>
    </location>
    <ligand>
        <name>L-glutamate</name>
        <dbReference type="ChEBI" id="CHEBI:29985"/>
    </ligand>
</feature>
<dbReference type="EC" id="3.4.19.13" evidence="3"/>
<dbReference type="FunFam" id="3.60.20.40:FF:000001">
    <property type="entry name" value="Gamma-glutamyltranspeptidase 1"/>
    <property type="match status" value="1"/>
</dbReference>
<dbReference type="EMBL" id="DF237662">
    <property type="protein sequence ID" value="GAQ91012.1"/>
    <property type="molecule type" value="Genomic_DNA"/>
</dbReference>
<dbReference type="InterPro" id="IPR029055">
    <property type="entry name" value="Ntn_hydrolases_N"/>
</dbReference>
<keyword evidence="5" id="KW-1133">Transmembrane helix</keyword>
<feature type="binding site" evidence="2">
    <location>
        <position position="481"/>
    </location>
    <ligand>
        <name>L-glutamate</name>
        <dbReference type="ChEBI" id="CHEBI:29985"/>
    </ligand>
</feature>
<dbReference type="InterPro" id="IPR000101">
    <property type="entry name" value="GGT_peptidase"/>
</dbReference>
<keyword evidence="7" id="KW-1185">Reference proteome</keyword>
<feature type="binding site" evidence="2">
    <location>
        <begin position="457"/>
        <end position="459"/>
    </location>
    <ligand>
        <name>L-glutamate</name>
        <dbReference type="ChEBI" id="CHEBI:29985"/>
    </ligand>
</feature>
<comment type="catalytic activity">
    <reaction evidence="3">
        <text>glutathione + H2O = L-cysteinylglycine + L-glutamate</text>
        <dbReference type="Rhea" id="RHEA:28807"/>
        <dbReference type="ChEBI" id="CHEBI:15377"/>
        <dbReference type="ChEBI" id="CHEBI:29985"/>
        <dbReference type="ChEBI" id="CHEBI:57925"/>
        <dbReference type="ChEBI" id="CHEBI:61694"/>
        <dbReference type="EC" id="3.4.19.13"/>
    </reaction>
</comment>
<dbReference type="SUPFAM" id="SSF56235">
    <property type="entry name" value="N-terminal nucleophile aminohydrolases (Ntn hydrolases)"/>
    <property type="match status" value="1"/>
</dbReference>
<dbReference type="Gene3D" id="3.60.20.40">
    <property type="match status" value="1"/>
</dbReference>
<feature type="compositionally biased region" description="Basic and acidic residues" evidence="4">
    <location>
        <begin position="20"/>
        <end position="39"/>
    </location>
</feature>
<comment type="catalytic activity">
    <reaction evidence="3">
        <text>an S-substituted glutathione + H2O = an S-substituted L-cysteinylglycine + L-glutamate</text>
        <dbReference type="Rhea" id="RHEA:59468"/>
        <dbReference type="ChEBI" id="CHEBI:15377"/>
        <dbReference type="ChEBI" id="CHEBI:29985"/>
        <dbReference type="ChEBI" id="CHEBI:90779"/>
        <dbReference type="ChEBI" id="CHEBI:143103"/>
        <dbReference type="EC" id="3.4.19.13"/>
    </reaction>
</comment>
<feature type="transmembrane region" description="Helical" evidence="5">
    <location>
        <begin position="55"/>
        <end position="75"/>
    </location>
</feature>
<dbReference type="InterPro" id="IPR043138">
    <property type="entry name" value="GGT_lsub"/>
</dbReference>
<evidence type="ECO:0000256" key="4">
    <source>
        <dbReference type="SAM" id="MobiDB-lite"/>
    </source>
</evidence>
<dbReference type="OrthoDB" id="2015213at2759"/>
<sequence length="652" mass="69275">MPPWSRGPRAPGDDESDEEERFRPAVFETERQRAPQKDGDSEEWWTWIASHPHPLCNIISIALLLLVVLTAFIAVTAPPPPPLEVPDSGLWHDTVQRMVTSDIGVVAADESRCSAIGRDVLAEGGTAVDAAVATALCLGVVRPEASGVGGGAFMLIRNANGSAEVIDMREEAPSRASQDMYKGDPQKAVDGGLAVAVPGELAGLYLAWQRHGRLKWARLVEPAIKLAEGGFEVEGFLAASIAEYGSTILSNPGMAQLFAPDGVLLQKGDVAYRKTLAQTLRRVADETPSVLHTGGLAAKLAADVRAAGGIMTAADLASYRPRIREPLRTMEMGYEVLGAPPPSSGGATVIQILKTLSAFDMPLAALGALGTHWIAEAFKHAFAMRMSLGDPEFVDVTAVLADMLSSDFAAQVRANISDDRTFPPEYYGGKWSQLDDHGTSHVSIVDSERNAVALTTTINTGFGSKVVSPSTGIILNNEMDDFSIPDTRNSFGLAPSEANFIRPGKRPLSSMSPTIVVHNGVVRMVAGASGGPRIITGTAQVLLNFLAGGKDPLAAVVAPRIHHQLIPDEIAYETLDLINGQLIELPPDVRNALLRRGHKLVPTTFGSVCQVVVHDLEVPVTKFGVVKPMLGRWLGPLTAVSDPRKDGAPAGV</sequence>
<dbReference type="Proteomes" id="UP000054558">
    <property type="component" value="Unassembled WGS sequence"/>
</dbReference>
<comment type="catalytic activity">
    <reaction evidence="3">
        <text>an N-terminal (5-L-glutamyl)-[peptide] + an alpha-amino acid = 5-L-glutamyl amino acid + an N-terminal L-alpha-aminoacyl-[peptide]</text>
        <dbReference type="Rhea" id="RHEA:23904"/>
        <dbReference type="Rhea" id="RHEA-COMP:9780"/>
        <dbReference type="Rhea" id="RHEA-COMP:9795"/>
        <dbReference type="ChEBI" id="CHEBI:77644"/>
        <dbReference type="ChEBI" id="CHEBI:78597"/>
        <dbReference type="ChEBI" id="CHEBI:78599"/>
        <dbReference type="ChEBI" id="CHEBI:78608"/>
        <dbReference type="EC" id="2.3.2.2"/>
    </reaction>
</comment>
<evidence type="ECO:0000256" key="5">
    <source>
        <dbReference type="SAM" id="Phobius"/>
    </source>
</evidence>
<dbReference type="AlphaFoldDB" id="A0A1Y1ILJ3"/>
<evidence type="ECO:0000256" key="3">
    <source>
        <dbReference type="RuleBase" id="RU368068"/>
    </source>
</evidence>
<keyword evidence="5" id="KW-0812">Transmembrane</keyword>
<dbReference type="PANTHER" id="PTHR11686">
    <property type="entry name" value="GAMMA GLUTAMYL TRANSPEPTIDASE"/>
    <property type="match status" value="1"/>
</dbReference>
<dbReference type="GO" id="GO:0036374">
    <property type="term" value="F:glutathione hydrolase activity"/>
    <property type="evidence" value="ECO:0000318"/>
    <property type="project" value="GO_Central"/>
</dbReference>
<dbReference type="PANTHER" id="PTHR11686:SF9">
    <property type="entry name" value="RE13973P"/>
    <property type="match status" value="1"/>
</dbReference>
<keyword evidence="3" id="KW-0378">Hydrolase</keyword>
<accession>A0A1Y1ILJ3</accession>
<dbReference type="STRING" id="105231.A0A1Y1ILJ3"/>
<keyword evidence="3" id="KW-0012">Acyltransferase</keyword>
<feature type="region of interest" description="Disordered" evidence="4">
    <location>
        <begin position="1"/>
        <end position="39"/>
    </location>
</feature>
<evidence type="ECO:0000313" key="6">
    <source>
        <dbReference type="EMBL" id="GAQ91012.1"/>
    </source>
</evidence>
<keyword evidence="3" id="KW-0808">Transferase</keyword>
<dbReference type="Pfam" id="PF01019">
    <property type="entry name" value="G_glu_transpept"/>
    <property type="match status" value="1"/>
</dbReference>
<evidence type="ECO:0000256" key="2">
    <source>
        <dbReference type="PIRSR" id="PIRSR600101-2"/>
    </source>
</evidence>
<protein>
    <recommendedName>
        <fullName evidence="3">Glutathione hydrolase</fullName>
        <ecNumber evidence="3">2.3.2.2</ecNumber>
        <ecNumber evidence="3">3.4.19.13</ecNumber>
    </recommendedName>
    <alternativeName>
        <fullName evidence="3">Gamma-glutamyltransferase</fullName>
    </alternativeName>
    <alternativeName>
        <fullName evidence="3">Gamma-glutamyltranspeptidase</fullName>
    </alternativeName>
</protein>
<feature type="active site" description="Nucleophile" evidence="1">
    <location>
        <position position="439"/>
    </location>
</feature>
<dbReference type="GO" id="GO:0005886">
    <property type="term" value="C:plasma membrane"/>
    <property type="evidence" value="ECO:0000318"/>
    <property type="project" value="GO_Central"/>
</dbReference>
<proteinExistence type="predicted"/>
<name>A0A1Y1ILJ3_KLENI</name>
<dbReference type="FunFam" id="1.10.246.130:FF:000001">
    <property type="entry name" value="Gamma-glutamyltransferase 5 isoform 1"/>
    <property type="match status" value="1"/>
</dbReference>
<dbReference type="PRINTS" id="PR01210">
    <property type="entry name" value="GGTRANSPTASE"/>
</dbReference>
<dbReference type="OMA" id="GFMLVHL"/>
<feature type="binding site" evidence="2">
    <location>
        <position position="169"/>
    </location>
    <ligand>
        <name>L-glutamate</name>
        <dbReference type="ChEBI" id="CHEBI:29985"/>
    </ligand>
</feature>
<gene>
    <name evidence="6" type="ORF">KFL_007130010</name>
</gene>
<dbReference type="EC" id="2.3.2.2" evidence="3"/>
<dbReference type="GO" id="GO:0103068">
    <property type="term" value="F:leukotriene C4 gamma-glutamyl transferase activity"/>
    <property type="evidence" value="ECO:0007669"/>
    <property type="project" value="UniProtKB-EC"/>
</dbReference>
<comment type="pathway">
    <text evidence="3">Sulfur metabolism; glutathione metabolism.</text>
</comment>
<comment type="function">
    <text evidence="3">Cleaves the gamma-glutamyl peptide bond of glutathione and glutathione conjugates.</text>
</comment>
<dbReference type="NCBIfam" id="TIGR00066">
    <property type="entry name" value="g_glut_trans"/>
    <property type="match status" value="1"/>
</dbReference>
<feature type="binding site" evidence="2">
    <location>
        <begin position="509"/>
        <end position="510"/>
    </location>
    <ligand>
        <name>L-glutamate</name>
        <dbReference type="ChEBI" id="CHEBI:29985"/>
    </ligand>
</feature>
<dbReference type="Gene3D" id="1.10.246.130">
    <property type="match status" value="1"/>
</dbReference>
<reference evidence="6 7" key="1">
    <citation type="journal article" date="2014" name="Nat. Commun.">
        <title>Klebsormidium flaccidum genome reveals primary factors for plant terrestrial adaptation.</title>
        <authorList>
            <person name="Hori K."/>
            <person name="Maruyama F."/>
            <person name="Fujisawa T."/>
            <person name="Togashi T."/>
            <person name="Yamamoto N."/>
            <person name="Seo M."/>
            <person name="Sato S."/>
            <person name="Yamada T."/>
            <person name="Mori H."/>
            <person name="Tajima N."/>
            <person name="Moriyama T."/>
            <person name="Ikeuchi M."/>
            <person name="Watanabe M."/>
            <person name="Wada H."/>
            <person name="Kobayashi K."/>
            <person name="Saito M."/>
            <person name="Masuda T."/>
            <person name="Sasaki-Sekimoto Y."/>
            <person name="Mashiguchi K."/>
            <person name="Awai K."/>
            <person name="Shimojima M."/>
            <person name="Masuda S."/>
            <person name="Iwai M."/>
            <person name="Nobusawa T."/>
            <person name="Narise T."/>
            <person name="Kondo S."/>
            <person name="Saito H."/>
            <person name="Sato R."/>
            <person name="Murakawa M."/>
            <person name="Ihara Y."/>
            <person name="Oshima-Yamada Y."/>
            <person name="Ohtaka K."/>
            <person name="Satoh M."/>
            <person name="Sonobe K."/>
            <person name="Ishii M."/>
            <person name="Ohtani R."/>
            <person name="Kanamori-Sato M."/>
            <person name="Honoki R."/>
            <person name="Miyazaki D."/>
            <person name="Mochizuki H."/>
            <person name="Umetsu J."/>
            <person name="Higashi K."/>
            <person name="Shibata D."/>
            <person name="Kamiya Y."/>
            <person name="Sato N."/>
            <person name="Nakamura Y."/>
            <person name="Tabata S."/>
            <person name="Ida S."/>
            <person name="Kurokawa K."/>
            <person name="Ohta H."/>
        </authorList>
    </citation>
    <scope>NUCLEOTIDE SEQUENCE [LARGE SCALE GENOMIC DNA]</scope>
    <source>
        <strain evidence="6 7">NIES-2285</strain>
    </source>
</reference>
<evidence type="ECO:0000313" key="7">
    <source>
        <dbReference type="Proteomes" id="UP000054558"/>
    </source>
</evidence>
<evidence type="ECO:0000256" key="1">
    <source>
        <dbReference type="PIRSR" id="PIRSR600101-1"/>
    </source>
</evidence>
<dbReference type="InterPro" id="IPR043137">
    <property type="entry name" value="GGT_ssub_C"/>
</dbReference>
<dbReference type="UniPathway" id="UPA00204"/>